<dbReference type="InterPro" id="IPR025110">
    <property type="entry name" value="AMP-bd_C"/>
</dbReference>
<accession>A0AAV2RIP9</accession>
<proteinExistence type="inferred from homology"/>
<dbReference type="GO" id="GO:0016405">
    <property type="term" value="F:CoA-ligase activity"/>
    <property type="evidence" value="ECO:0007669"/>
    <property type="project" value="TreeGrafter"/>
</dbReference>
<evidence type="ECO:0008006" key="8">
    <source>
        <dbReference type="Google" id="ProtNLM"/>
    </source>
</evidence>
<dbReference type="GO" id="GO:0005777">
    <property type="term" value="C:peroxisome"/>
    <property type="evidence" value="ECO:0007669"/>
    <property type="project" value="UniProtKB-SubCell"/>
</dbReference>
<dbReference type="EMBL" id="CAXKWB010022796">
    <property type="protein sequence ID" value="CAL4124623.1"/>
    <property type="molecule type" value="Genomic_DNA"/>
</dbReference>
<organism evidence="6 7">
    <name type="scientific">Meganyctiphanes norvegica</name>
    <name type="common">Northern krill</name>
    <name type="synonym">Thysanopoda norvegica</name>
    <dbReference type="NCBI Taxonomy" id="48144"/>
    <lineage>
        <taxon>Eukaryota</taxon>
        <taxon>Metazoa</taxon>
        <taxon>Ecdysozoa</taxon>
        <taxon>Arthropoda</taxon>
        <taxon>Crustacea</taxon>
        <taxon>Multicrustacea</taxon>
        <taxon>Malacostraca</taxon>
        <taxon>Eumalacostraca</taxon>
        <taxon>Eucarida</taxon>
        <taxon>Euphausiacea</taxon>
        <taxon>Euphausiidae</taxon>
        <taxon>Meganyctiphanes</taxon>
    </lineage>
</organism>
<name>A0AAV2RIP9_MEGNR</name>
<dbReference type="AlphaFoldDB" id="A0AAV2RIP9"/>
<comment type="similarity">
    <text evidence="2">Belongs to the ATP-dependent AMP-binding enzyme family.</text>
</comment>
<evidence type="ECO:0000313" key="6">
    <source>
        <dbReference type="EMBL" id="CAL4124623.1"/>
    </source>
</evidence>
<dbReference type="Gene3D" id="3.30.300.30">
    <property type="match status" value="1"/>
</dbReference>
<dbReference type="InterPro" id="IPR000873">
    <property type="entry name" value="AMP-dep_synth/lig_dom"/>
</dbReference>
<dbReference type="Pfam" id="PF13193">
    <property type="entry name" value="AMP-binding_C"/>
    <property type="match status" value="1"/>
</dbReference>
<protein>
    <recommendedName>
        <fullName evidence="8">4-coumarate--CoA ligase</fullName>
    </recommendedName>
</protein>
<comment type="caution">
    <text evidence="6">The sequence shown here is derived from an EMBL/GenBank/DDBJ whole genome shotgun (WGS) entry which is preliminary data.</text>
</comment>
<dbReference type="Gene3D" id="3.40.50.12780">
    <property type="entry name" value="N-terminal domain of ligase-like"/>
    <property type="match status" value="1"/>
</dbReference>
<feature type="non-terminal residue" evidence="6">
    <location>
        <position position="581"/>
    </location>
</feature>
<evidence type="ECO:0000313" key="7">
    <source>
        <dbReference type="Proteomes" id="UP001497623"/>
    </source>
</evidence>
<dbReference type="PANTHER" id="PTHR24096">
    <property type="entry name" value="LONG-CHAIN-FATTY-ACID--COA LIGASE"/>
    <property type="match status" value="1"/>
</dbReference>
<evidence type="ECO:0000256" key="2">
    <source>
        <dbReference type="ARBA" id="ARBA00006432"/>
    </source>
</evidence>
<evidence type="ECO:0000256" key="1">
    <source>
        <dbReference type="ARBA" id="ARBA00004275"/>
    </source>
</evidence>
<dbReference type="PANTHER" id="PTHR24096:SF422">
    <property type="entry name" value="BCDNA.GH02901"/>
    <property type="match status" value="1"/>
</dbReference>
<evidence type="ECO:0000259" key="5">
    <source>
        <dbReference type="Pfam" id="PF13193"/>
    </source>
</evidence>
<comment type="subcellular location">
    <subcellularLocation>
        <location evidence="1">Peroxisome</location>
    </subcellularLocation>
</comment>
<evidence type="ECO:0000259" key="4">
    <source>
        <dbReference type="Pfam" id="PF00501"/>
    </source>
</evidence>
<reference evidence="6 7" key="1">
    <citation type="submission" date="2024-05" db="EMBL/GenBank/DDBJ databases">
        <authorList>
            <person name="Wallberg A."/>
        </authorList>
    </citation>
    <scope>NUCLEOTIDE SEQUENCE [LARGE SCALE GENOMIC DNA]</scope>
</reference>
<dbReference type="PROSITE" id="PS00455">
    <property type="entry name" value="AMP_BINDING"/>
    <property type="match status" value="1"/>
</dbReference>
<dbReference type="FunFam" id="3.30.300.30:FF:000007">
    <property type="entry name" value="4-coumarate--CoA ligase 2"/>
    <property type="match status" value="1"/>
</dbReference>
<dbReference type="SUPFAM" id="SSF56801">
    <property type="entry name" value="Acetyl-CoA synthetase-like"/>
    <property type="match status" value="1"/>
</dbReference>
<dbReference type="InterPro" id="IPR042099">
    <property type="entry name" value="ANL_N_sf"/>
</dbReference>
<sequence>MGTHGVVAKMFTRGVTSACRHGHQRSRKMATSSKILMGAQTSPSARTDEDKYVVESLIPKVPLSGMDVTQRVLGHVHKYGHKTAIECGITGRSYTYNQLIDATYRWGAALERLTGGQKTTVAIYSPNTPEYPIISFGVTAVGYIGTSINAAYTPEEVTNQLLDSGATVLVVDPILEPFAQMAVAATGRNIKMVVNGPSQSGCPNLQELINDTTAPFAKQTQPSPESIAVLPYSSGTTGNPKGVALSHSAVSGSMEIFHNSQTVHLKPADGDHQDILIGLLPFFHIYGMCCVMGAGLYNGAKIITLPCFDPELYVDTLKSHRPTVLHTVPSLVKFIAASPLITSAELESVHTVMCGAAPVPPTAASVLKQKTSNPIFFQEGFGMTETLCTHMTPLGGERLGSSGILMPHIRAKVIDLNTGEALPPDVPGELCIQSPTNMTRYHGNEKATLETIDEDGWLHTGDVATYGEDGYFSIVDRIKELIKVKGLQVSPSELEELLLQHPAVLDVGIIGVEDDRAGEVPRAYVVAKDKVSAEELHAFLNPRIAKHKQLLGGIQFIDELPKNPTGKIMKKELKVMANEQS</sequence>
<dbReference type="Proteomes" id="UP001497623">
    <property type="component" value="Unassembled WGS sequence"/>
</dbReference>
<keyword evidence="7" id="KW-1185">Reference proteome</keyword>
<dbReference type="Pfam" id="PF00501">
    <property type="entry name" value="AMP-binding"/>
    <property type="match status" value="1"/>
</dbReference>
<dbReference type="InterPro" id="IPR020845">
    <property type="entry name" value="AMP-binding_CS"/>
</dbReference>
<keyword evidence="3" id="KW-0576">Peroxisome</keyword>
<feature type="domain" description="AMP-binding enzyme C-terminal" evidence="5">
    <location>
        <begin position="493"/>
        <end position="567"/>
    </location>
</feature>
<evidence type="ECO:0000256" key="3">
    <source>
        <dbReference type="ARBA" id="ARBA00023140"/>
    </source>
</evidence>
<dbReference type="InterPro" id="IPR045851">
    <property type="entry name" value="AMP-bd_C_sf"/>
</dbReference>
<gene>
    <name evidence="6" type="ORF">MNOR_LOCUS24660</name>
</gene>
<feature type="domain" description="AMP-dependent synthetase/ligase" evidence="4">
    <location>
        <begin position="76"/>
        <end position="441"/>
    </location>
</feature>